<feature type="compositionally biased region" description="Low complexity" evidence="1">
    <location>
        <begin position="207"/>
        <end position="236"/>
    </location>
</feature>
<organism evidence="2 3">
    <name type="scientific">Novymonas esmeraldas</name>
    <dbReference type="NCBI Taxonomy" id="1808958"/>
    <lineage>
        <taxon>Eukaryota</taxon>
        <taxon>Discoba</taxon>
        <taxon>Euglenozoa</taxon>
        <taxon>Kinetoplastea</taxon>
        <taxon>Metakinetoplastina</taxon>
        <taxon>Trypanosomatida</taxon>
        <taxon>Trypanosomatidae</taxon>
        <taxon>Novymonas</taxon>
    </lineage>
</organism>
<protein>
    <submittedName>
        <fullName evidence="2">Uncharacterized protein</fullName>
    </submittedName>
</protein>
<evidence type="ECO:0000256" key="1">
    <source>
        <dbReference type="SAM" id="MobiDB-lite"/>
    </source>
</evidence>
<gene>
    <name evidence="2" type="ORF">NESM_000067100</name>
</gene>
<proteinExistence type="predicted"/>
<comment type="caution">
    <text evidence="2">The sequence shown here is derived from an EMBL/GenBank/DDBJ whole genome shotgun (WGS) entry which is preliminary data.</text>
</comment>
<sequence>MYRVFPALIPRAAAVRAQCLELGGRTDYNASSSAPSSSTLVAAAPSATNVYTLAFGEREGLAPGERLEVYGNTVRLTRTLAYGCPRGVTAESAYTGRLTGAELAAITEQLEELRRRSRVSRQPAAAVGVPPRELCLRVPEVTRSRVLVSAVPEEAAARTGKGLAAQLAQLHSSEEEVVVAEWVDVDEGEGAADRADGEAAWSPRPDSTTARSERLSSSSSAATAAAAAAGATASSTPPRKSGVSPPQQQQQPDASGALLLENGVCFGSADACGLRALRTARLAFISSIERTANSHARRPRRHAGEEDARGLAVLDASAIDFTFTQAALQSTLELGLHTSAGAGCHITHVPLTDAAAARLDAQAAGFVRVVAAGPGRALSRPFEHLPAYAVDVGAYTAWLPLPVGAPPHETAAEDTRRPPRTGGQTASRLAAAAEAVRRRRQVERTDVRAERHQLAVQLSQALAMLRRGACMLVTFVPKCSSVAALYHETQTQRRAEVLVEHTVVTEAKACIAEAIARTGRWGCITDEVLPAVDSAQGSSFSLVVMLE</sequence>
<dbReference type="EMBL" id="JAECZO010000004">
    <property type="protein sequence ID" value="KAK7200164.1"/>
    <property type="molecule type" value="Genomic_DNA"/>
</dbReference>
<evidence type="ECO:0000313" key="3">
    <source>
        <dbReference type="Proteomes" id="UP001430356"/>
    </source>
</evidence>
<reference evidence="2 3" key="1">
    <citation type="journal article" date="2021" name="MBio">
        <title>A New Model Trypanosomatid, Novymonas esmeraldas: Genomic Perception of Its 'Candidatus Pandoraea novymonadis' Endosymbiont.</title>
        <authorList>
            <person name="Zakharova A."/>
            <person name="Saura A."/>
            <person name="Butenko A."/>
            <person name="Podesvova L."/>
            <person name="Warmusova S."/>
            <person name="Kostygov A.Y."/>
            <person name="Nenarokova A."/>
            <person name="Lukes J."/>
            <person name="Opperdoes F.R."/>
            <person name="Yurchenko V."/>
        </authorList>
    </citation>
    <scope>NUCLEOTIDE SEQUENCE [LARGE SCALE GENOMIC DNA]</scope>
    <source>
        <strain evidence="2 3">E262AT.01</strain>
    </source>
</reference>
<feature type="region of interest" description="Disordered" evidence="1">
    <location>
        <begin position="406"/>
        <end position="427"/>
    </location>
</feature>
<accession>A0AAW0F3F8</accession>
<feature type="region of interest" description="Disordered" evidence="1">
    <location>
        <begin position="188"/>
        <end position="253"/>
    </location>
</feature>
<dbReference type="Proteomes" id="UP001430356">
    <property type="component" value="Unassembled WGS sequence"/>
</dbReference>
<dbReference type="AlphaFoldDB" id="A0AAW0F3F8"/>
<keyword evidence="3" id="KW-1185">Reference proteome</keyword>
<name>A0AAW0F3F8_9TRYP</name>
<evidence type="ECO:0000313" key="2">
    <source>
        <dbReference type="EMBL" id="KAK7200164.1"/>
    </source>
</evidence>